<dbReference type="EMBL" id="JAODUP010000178">
    <property type="protein sequence ID" value="KAK2158049.1"/>
    <property type="molecule type" value="Genomic_DNA"/>
</dbReference>
<name>A0AAD9N8I4_9ANNE</name>
<accession>A0AAD9N8I4</accession>
<protein>
    <submittedName>
        <fullName evidence="1">Uncharacterized protein</fullName>
    </submittedName>
</protein>
<dbReference type="Proteomes" id="UP001208570">
    <property type="component" value="Unassembled WGS sequence"/>
</dbReference>
<comment type="caution">
    <text evidence="1">The sequence shown here is derived from an EMBL/GenBank/DDBJ whole genome shotgun (WGS) entry which is preliminary data.</text>
</comment>
<sequence>MCLSRSVKYIDSGAINFKRYDNTEVLGDRITISWFKDLRRARFNANVNRNRRSNWSPDRYDKYKGKYYSGSRYVIFQTCVSSFGYLIGLGSVGPVRPADYHLVFPVFSHG</sequence>
<reference evidence="1" key="1">
    <citation type="journal article" date="2023" name="Mol. Biol. Evol.">
        <title>Third-Generation Sequencing Reveals the Adaptive Role of the Epigenome in Three Deep-Sea Polychaetes.</title>
        <authorList>
            <person name="Perez M."/>
            <person name="Aroh O."/>
            <person name="Sun Y."/>
            <person name="Lan Y."/>
            <person name="Juniper S.K."/>
            <person name="Young C.R."/>
            <person name="Angers B."/>
            <person name="Qian P.Y."/>
        </authorList>
    </citation>
    <scope>NUCLEOTIDE SEQUENCE</scope>
    <source>
        <strain evidence="1">P08H-3</strain>
    </source>
</reference>
<dbReference type="AlphaFoldDB" id="A0AAD9N8I4"/>
<proteinExistence type="predicted"/>
<evidence type="ECO:0000313" key="1">
    <source>
        <dbReference type="EMBL" id="KAK2158049.1"/>
    </source>
</evidence>
<organism evidence="1 2">
    <name type="scientific">Paralvinella palmiformis</name>
    <dbReference type="NCBI Taxonomy" id="53620"/>
    <lineage>
        <taxon>Eukaryota</taxon>
        <taxon>Metazoa</taxon>
        <taxon>Spiralia</taxon>
        <taxon>Lophotrochozoa</taxon>
        <taxon>Annelida</taxon>
        <taxon>Polychaeta</taxon>
        <taxon>Sedentaria</taxon>
        <taxon>Canalipalpata</taxon>
        <taxon>Terebellida</taxon>
        <taxon>Terebelliformia</taxon>
        <taxon>Alvinellidae</taxon>
        <taxon>Paralvinella</taxon>
    </lineage>
</organism>
<evidence type="ECO:0000313" key="2">
    <source>
        <dbReference type="Proteomes" id="UP001208570"/>
    </source>
</evidence>
<gene>
    <name evidence="1" type="ORF">LSH36_178g04034</name>
</gene>
<keyword evidence="2" id="KW-1185">Reference proteome</keyword>